<evidence type="ECO:0000256" key="6">
    <source>
        <dbReference type="ARBA" id="ARBA00023163"/>
    </source>
</evidence>
<dbReference type="InterPro" id="IPR013087">
    <property type="entry name" value="Znf_C2H2_type"/>
</dbReference>
<comment type="caution">
    <text evidence="9">The sequence shown here is derived from an EMBL/GenBank/DDBJ whole genome shotgun (WGS) entry which is preliminary data.</text>
</comment>
<evidence type="ECO:0000256" key="5">
    <source>
        <dbReference type="ARBA" id="ARBA00023015"/>
    </source>
</evidence>
<name>A0A6A4NG08_LUPAL</name>
<evidence type="ECO:0000256" key="4">
    <source>
        <dbReference type="ARBA" id="ARBA00022833"/>
    </source>
</evidence>
<dbReference type="Proteomes" id="UP000447434">
    <property type="component" value="Chromosome 21"/>
</dbReference>
<sequence>MKSVIGGSSSETSSEEADHQKEDQDDSTSSKRSFDCTFCRRGFTNAQALGGHMNIHRKDKAKAKQGTPNNLFTKEEYIMVPSFIPQTSTFCSMFESQRNYDIHFQPSSTTNYSRNPPAYAFQYDQFLNPTRYESLSTNYQQLLGPNLTLQIGPSHVSTDEVRKGIQNDGEVVDLELRLSHYPYSN</sequence>
<keyword evidence="6" id="KW-0804">Transcription</keyword>
<evidence type="ECO:0000313" key="10">
    <source>
        <dbReference type="Proteomes" id="UP000447434"/>
    </source>
</evidence>
<dbReference type="AlphaFoldDB" id="A0A6A4NG08"/>
<keyword evidence="10" id="KW-1185">Reference proteome</keyword>
<keyword evidence="7" id="KW-0539">Nucleus</keyword>
<reference evidence="10" key="1">
    <citation type="journal article" date="2020" name="Nat. Commun.">
        <title>Genome sequence of the cluster root forming white lupin.</title>
        <authorList>
            <person name="Hufnagel B."/>
            <person name="Marques A."/>
            <person name="Soriano A."/>
            <person name="Marques L."/>
            <person name="Divol F."/>
            <person name="Doumas P."/>
            <person name="Sallet E."/>
            <person name="Mancinotti D."/>
            <person name="Carrere S."/>
            <person name="Marande W."/>
            <person name="Arribat S."/>
            <person name="Keller J."/>
            <person name="Huneau C."/>
            <person name="Blein T."/>
            <person name="Aime D."/>
            <person name="Laguerre M."/>
            <person name="Taylor J."/>
            <person name="Schubert V."/>
            <person name="Nelson M."/>
            <person name="Geu-Flores F."/>
            <person name="Crespi M."/>
            <person name="Gallardo-Guerrero K."/>
            <person name="Delaux P.-M."/>
            <person name="Salse J."/>
            <person name="Berges H."/>
            <person name="Guyot R."/>
            <person name="Gouzy J."/>
            <person name="Peret B."/>
        </authorList>
    </citation>
    <scope>NUCLEOTIDE SEQUENCE [LARGE SCALE GENOMIC DNA]</scope>
    <source>
        <strain evidence="10">cv. Amiga</strain>
    </source>
</reference>
<dbReference type="EMBL" id="WOCE01000021">
    <property type="protein sequence ID" value="KAE9589765.1"/>
    <property type="molecule type" value="Genomic_DNA"/>
</dbReference>
<protein>
    <submittedName>
        <fullName evidence="9">Putative transcription factor C2H2 family</fullName>
    </submittedName>
</protein>
<evidence type="ECO:0000256" key="1">
    <source>
        <dbReference type="ARBA" id="ARBA00004123"/>
    </source>
</evidence>
<keyword evidence="2" id="KW-0479">Metal-binding</keyword>
<keyword evidence="4" id="KW-0862">Zinc</keyword>
<evidence type="ECO:0000256" key="2">
    <source>
        <dbReference type="ARBA" id="ARBA00022723"/>
    </source>
</evidence>
<dbReference type="OrthoDB" id="780709at2759"/>
<gene>
    <name evidence="9" type="ORF">Lalb_Chr21g0312411</name>
</gene>
<keyword evidence="5" id="KW-0805">Transcription regulation</keyword>
<feature type="region of interest" description="Disordered" evidence="8">
    <location>
        <begin position="1"/>
        <end position="32"/>
    </location>
</feature>
<dbReference type="PROSITE" id="PS00028">
    <property type="entry name" value="ZINC_FINGER_C2H2_1"/>
    <property type="match status" value="1"/>
</dbReference>
<dbReference type="PANTHER" id="PTHR45801:SF111">
    <property type="entry name" value="C2H2 AND C2HC ZINC FINGERS SUPERFAMILY PROTEIN"/>
    <property type="match status" value="1"/>
</dbReference>
<dbReference type="PROSITE" id="PS50157">
    <property type="entry name" value="ZINC_FINGER_C2H2_2"/>
    <property type="match status" value="1"/>
</dbReference>
<proteinExistence type="predicted"/>
<dbReference type="GO" id="GO:0008270">
    <property type="term" value="F:zinc ion binding"/>
    <property type="evidence" value="ECO:0007669"/>
    <property type="project" value="UniProtKB-KW"/>
</dbReference>
<dbReference type="InterPro" id="IPR052426">
    <property type="entry name" value="Plant_dev_regulator"/>
</dbReference>
<evidence type="ECO:0000313" key="9">
    <source>
        <dbReference type="EMBL" id="KAE9589765.1"/>
    </source>
</evidence>
<evidence type="ECO:0000256" key="8">
    <source>
        <dbReference type="SAM" id="MobiDB-lite"/>
    </source>
</evidence>
<organism evidence="9 10">
    <name type="scientific">Lupinus albus</name>
    <name type="common">White lupine</name>
    <name type="synonym">Lupinus termis</name>
    <dbReference type="NCBI Taxonomy" id="3870"/>
    <lineage>
        <taxon>Eukaryota</taxon>
        <taxon>Viridiplantae</taxon>
        <taxon>Streptophyta</taxon>
        <taxon>Embryophyta</taxon>
        <taxon>Tracheophyta</taxon>
        <taxon>Spermatophyta</taxon>
        <taxon>Magnoliopsida</taxon>
        <taxon>eudicotyledons</taxon>
        <taxon>Gunneridae</taxon>
        <taxon>Pentapetalae</taxon>
        <taxon>rosids</taxon>
        <taxon>fabids</taxon>
        <taxon>Fabales</taxon>
        <taxon>Fabaceae</taxon>
        <taxon>Papilionoideae</taxon>
        <taxon>50 kb inversion clade</taxon>
        <taxon>genistoids sensu lato</taxon>
        <taxon>core genistoids</taxon>
        <taxon>Genisteae</taxon>
        <taxon>Lupinus</taxon>
    </lineage>
</organism>
<dbReference type="PANTHER" id="PTHR45801">
    <property type="entry name" value="OS07G0101800 PROTEIN"/>
    <property type="match status" value="1"/>
</dbReference>
<dbReference type="SUPFAM" id="SSF57667">
    <property type="entry name" value="beta-beta-alpha zinc fingers"/>
    <property type="match status" value="1"/>
</dbReference>
<evidence type="ECO:0000256" key="7">
    <source>
        <dbReference type="ARBA" id="ARBA00023242"/>
    </source>
</evidence>
<keyword evidence="3" id="KW-0863">Zinc-finger</keyword>
<dbReference type="GO" id="GO:0005634">
    <property type="term" value="C:nucleus"/>
    <property type="evidence" value="ECO:0007669"/>
    <property type="project" value="UniProtKB-SubCell"/>
</dbReference>
<dbReference type="InterPro" id="IPR036236">
    <property type="entry name" value="Znf_C2H2_sf"/>
</dbReference>
<feature type="compositionally biased region" description="Basic and acidic residues" evidence="8">
    <location>
        <begin position="16"/>
        <end position="32"/>
    </location>
</feature>
<dbReference type="Gene3D" id="3.30.160.60">
    <property type="entry name" value="Classic Zinc Finger"/>
    <property type="match status" value="1"/>
</dbReference>
<evidence type="ECO:0000256" key="3">
    <source>
        <dbReference type="ARBA" id="ARBA00022771"/>
    </source>
</evidence>
<accession>A0A6A4NG08</accession>
<comment type="subcellular location">
    <subcellularLocation>
        <location evidence="1">Nucleus</location>
    </subcellularLocation>
</comment>